<comment type="cofactor">
    <cofactor evidence="1">
        <name>Mo-bis(molybdopterin guanine dinucleotide)</name>
        <dbReference type="ChEBI" id="CHEBI:60539"/>
    </cofactor>
</comment>
<dbReference type="InterPro" id="IPR027467">
    <property type="entry name" value="MopterinOxRdtase_cofactor_BS"/>
</dbReference>
<dbReference type="RefSeq" id="WP_137245065.1">
    <property type="nucleotide sequence ID" value="NZ_SZQA01000001.1"/>
</dbReference>
<dbReference type="Pfam" id="PF04879">
    <property type="entry name" value="Molybdop_Fe4S4"/>
    <property type="match status" value="1"/>
</dbReference>
<protein>
    <recommendedName>
        <fullName evidence="11">4Fe-4S Mo/W bis-MGD-type domain-containing protein</fullName>
    </recommendedName>
</protein>
<dbReference type="InterPro" id="IPR006963">
    <property type="entry name" value="Mopterin_OxRdtase_4Fe-4S_dom"/>
</dbReference>
<evidence type="ECO:0000256" key="7">
    <source>
        <dbReference type="ARBA" id="ARBA00022729"/>
    </source>
</evidence>
<dbReference type="InterPro" id="IPR006655">
    <property type="entry name" value="Mopterin_OxRdtase_prok_CS"/>
</dbReference>
<dbReference type="PROSITE" id="PS00551">
    <property type="entry name" value="MOLYBDOPTERIN_PROK_1"/>
    <property type="match status" value="1"/>
</dbReference>
<keyword evidence="5" id="KW-0500">Molybdenum</keyword>
<dbReference type="PANTHER" id="PTHR43742:SF9">
    <property type="entry name" value="TETRATHIONATE REDUCTASE SUBUNIT A"/>
    <property type="match status" value="1"/>
</dbReference>
<evidence type="ECO:0000313" key="13">
    <source>
        <dbReference type="Proteomes" id="UP000308705"/>
    </source>
</evidence>
<evidence type="ECO:0000256" key="9">
    <source>
        <dbReference type="ARBA" id="ARBA00023004"/>
    </source>
</evidence>
<dbReference type="GO" id="GO:0016491">
    <property type="term" value="F:oxidoreductase activity"/>
    <property type="evidence" value="ECO:0007669"/>
    <property type="project" value="UniProtKB-KW"/>
</dbReference>
<dbReference type="PANTHER" id="PTHR43742">
    <property type="entry name" value="TRIMETHYLAMINE-N-OXIDE REDUCTASE"/>
    <property type="match status" value="1"/>
</dbReference>
<dbReference type="PROSITE" id="PS00490">
    <property type="entry name" value="MOLYBDOPTERIN_PROK_2"/>
    <property type="match status" value="1"/>
</dbReference>
<dbReference type="GO" id="GO:0051539">
    <property type="term" value="F:4 iron, 4 sulfur cluster binding"/>
    <property type="evidence" value="ECO:0007669"/>
    <property type="project" value="UniProtKB-KW"/>
</dbReference>
<evidence type="ECO:0000256" key="8">
    <source>
        <dbReference type="ARBA" id="ARBA00023002"/>
    </source>
</evidence>
<sequence>MSTWTLTRRDLLRAAVVAGAGAAGLGGIEIVHQVTTSPGLAGGTIGAVRRVASMCQMCTTACGIIANVRDGRLLTVEGNPADPNSQGSVCAKGVAGPSVLYDPNRLLYPLKRVGRRGEGKWKRITWEEAYTEIADRLRAIRESGRPEEFAFQQGRNRSTDIVARFLDAFGTPSAFNHRALCSLNRRAAILSTIGDSDWDLGDFENSRYILNFGSNWAEAHQGHIPVAIRMMRARERGAKIVTFDARLSNTAALSDEWHPVRPGTDGLIALAISHVICAEGLWDREWFDRWTNYPAEKYAEHVAAYTPELAEAESGVPAEAIRRIAREFAAAAPRCTTICNRGSAAHRNGFHNDRAITVLNALVGNMGKEGGWCWHPMSAWDKKALPEPGPIAPKPTARSLIAEAKDWPLANAWQGNKMRVGEIVYLWIKERRQQISALMTYNCDQAWAWPEANLVREVLADEDLVPFHVCLDVMASETSNLADIVLPWTTYLERWDIDSRPPQGLVDYVGLRQPVVAPLGESKDLREIFPELARRIGGGMEEYFPWVTQEEYFEQYFAPVPGGFAHMREAGIHVDPAKKPNYLPYEKELTAEELKGTRTEDGVIHGPEGAIGVMVDGVARRGFGTPSRKVEVHSQFVNDRGREADRTISPLPVYEPIPGHREQLAQGRLIMISFKWNVHNAHRTMQSKWLQEISHTNPAWLNPATAARLGLAHGDWIEVTSYRPIDPEVPRGDGSQVGSLRTRVHLTEGIHPQVIAIAHNAGRTTGGPVASNGRDRATLPGHDSPDYARIWWAGSLSVAQNDILPIYPDPVSGQQAYHDTMVTVRRIAGGT</sequence>
<comment type="similarity">
    <text evidence="3">Belongs to the prokaryotic molybdopterin-containing oxidoreductase family.</text>
</comment>
<comment type="cofactor">
    <cofactor evidence="2">
        <name>[4Fe-4S] cluster</name>
        <dbReference type="ChEBI" id="CHEBI:49883"/>
    </cofactor>
</comment>
<dbReference type="Pfam" id="PF00384">
    <property type="entry name" value="Molybdopterin"/>
    <property type="match status" value="1"/>
</dbReference>
<keyword evidence="13" id="KW-1185">Reference proteome</keyword>
<dbReference type="SMART" id="SM00926">
    <property type="entry name" value="Molybdop_Fe4S4"/>
    <property type="match status" value="1"/>
</dbReference>
<evidence type="ECO:0000256" key="4">
    <source>
        <dbReference type="ARBA" id="ARBA00022485"/>
    </source>
</evidence>
<keyword evidence="7" id="KW-0732">Signal</keyword>
<comment type="caution">
    <text evidence="12">The sequence shown here is derived from an EMBL/GenBank/DDBJ whole genome shotgun (WGS) entry which is preliminary data.</text>
</comment>
<name>A0A4U3MSG6_9ACTN</name>
<dbReference type="Proteomes" id="UP000308705">
    <property type="component" value="Unassembled WGS sequence"/>
</dbReference>
<proteinExistence type="inferred from homology"/>
<dbReference type="Gene3D" id="3.30.2070.10">
    <property type="entry name" value="Formate dehydrogenase/DMSO reductase"/>
    <property type="match status" value="1"/>
</dbReference>
<dbReference type="GO" id="GO:0046872">
    <property type="term" value="F:metal ion binding"/>
    <property type="evidence" value="ECO:0007669"/>
    <property type="project" value="UniProtKB-KW"/>
</dbReference>
<dbReference type="Gene3D" id="3.40.50.740">
    <property type="match status" value="1"/>
</dbReference>
<reference evidence="12 13" key="1">
    <citation type="submission" date="2019-04" db="EMBL/GenBank/DDBJ databases">
        <title>Herbidospora sp. NEAU-GS14.nov., a novel actinomycete isolated from soil.</title>
        <authorList>
            <person name="Han L."/>
        </authorList>
    </citation>
    <scope>NUCLEOTIDE SEQUENCE [LARGE SCALE GENOMIC DNA]</scope>
    <source>
        <strain evidence="12 13">NEAU-GS14</strain>
    </source>
</reference>
<evidence type="ECO:0000259" key="11">
    <source>
        <dbReference type="PROSITE" id="PS51669"/>
    </source>
</evidence>
<dbReference type="InterPro" id="IPR009010">
    <property type="entry name" value="Asp_de-COase-like_dom_sf"/>
</dbReference>
<dbReference type="InterPro" id="IPR006311">
    <property type="entry name" value="TAT_signal"/>
</dbReference>
<evidence type="ECO:0000256" key="6">
    <source>
        <dbReference type="ARBA" id="ARBA00022723"/>
    </source>
</evidence>
<dbReference type="OrthoDB" id="7376058at2"/>
<evidence type="ECO:0000256" key="1">
    <source>
        <dbReference type="ARBA" id="ARBA00001942"/>
    </source>
</evidence>
<feature type="domain" description="4Fe-4S Mo/W bis-MGD-type" evidence="11">
    <location>
        <begin position="48"/>
        <end position="104"/>
    </location>
</feature>
<dbReference type="AlphaFoldDB" id="A0A4U3MSG6"/>
<dbReference type="PROSITE" id="PS51318">
    <property type="entry name" value="TAT"/>
    <property type="match status" value="1"/>
</dbReference>
<keyword evidence="6" id="KW-0479">Metal-binding</keyword>
<dbReference type="InterPro" id="IPR006657">
    <property type="entry name" value="MoPterin_dinucl-bd_dom"/>
</dbReference>
<dbReference type="GO" id="GO:0043546">
    <property type="term" value="F:molybdopterin cofactor binding"/>
    <property type="evidence" value="ECO:0007669"/>
    <property type="project" value="InterPro"/>
</dbReference>
<dbReference type="SUPFAM" id="SSF50692">
    <property type="entry name" value="ADC-like"/>
    <property type="match status" value="1"/>
</dbReference>
<dbReference type="PROSITE" id="PS51669">
    <property type="entry name" value="4FE4S_MOW_BIS_MGD"/>
    <property type="match status" value="1"/>
</dbReference>
<accession>A0A4U3MSG6</accession>
<organism evidence="12 13">
    <name type="scientific">Herbidospora galbida</name>
    <dbReference type="NCBI Taxonomy" id="2575442"/>
    <lineage>
        <taxon>Bacteria</taxon>
        <taxon>Bacillati</taxon>
        <taxon>Actinomycetota</taxon>
        <taxon>Actinomycetes</taxon>
        <taxon>Streptosporangiales</taxon>
        <taxon>Streptosporangiaceae</taxon>
        <taxon>Herbidospora</taxon>
    </lineage>
</organism>
<dbReference type="EMBL" id="SZQA01000001">
    <property type="protein sequence ID" value="TKK91377.1"/>
    <property type="molecule type" value="Genomic_DNA"/>
</dbReference>
<gene>
    <name evidence="12" type="ORF">FDA94_00800</name>
</gene>
<evidence type="ECO:0000256" key="5">
    <source>
        <dbReference type="ARBA" id="ARBA00022505"/>
    </source>
</evidence>
<dbReference type="Gene3D" id="2.40.40.20">
    <property type="match status" value="1"/>
</dbReference>
<evidence type="ECO:0000256" key="3">
    <source>
        <dbReference type="ARBA" id="ARBA00010312"/>
    </source>
</evidence>
<evidence type="ECO:0000256" key="10">
    <source>
        <dbReference type="ARBA" id="ARBA00023014"/>
    </source>
</evidence>
<keyword evidence="10" id="KW-0411">Iron-sulfur</keyword>
<dbReference type="Gene3D" id="2.20.25.90">
    <property type="entry name" value="ADC-like domains"/>
    <property type="match status" value="1"/>
</dbReference>
<keyword evidence="8" id="KW-0560">Oxidoreductase</keyword>
<dbReference type="InterPro" id="IPR050612">
    <property type="entry name" value="Prok_Mopterin_Oxidored"/>
</dbReference>
<dbReference type="SUPFAM" id="SSF53706">
    <property type="entry name" value="Formate dehydrogenase/DMSO reductase, domains 1-3"/>
    <property type="match status" value="1"/>
</dbReference>
<dbReference type="Pfam" id="PF01568">
    <property type="entry name" value="Molydop_binding"/>
    <property type="match status" value="1"/>
</dbReference>
<dbReference type="Gene3D" id="3.40.228.10">
    <property type="entry name" value="Dimethylsulfoxide Reductase, domain 2"/>
    <property type="match status" value="1"/>
</dbReference>
<dbReference type="InterPro" id="IPR006656">
    <property type="entry name" value="Mopterin_OxRdtase"/>
</dbReference>
<keyword evidence="9" id="KW-0408">Iron</keyword>
<keyword evidence="4" id="KW-0004">4Fe-4S</keyword>
<evidence type="ECO:0000313" key="12">
    <source>
        <dbReference type="EMBL" id="TKK91377.1"/>
    </source>
</evidence>
<evidence type="ECO:0000256" key="2">
    <source>
        <dbReference type="ARBA" id="ARBA00001966"/>
    </source>
</evidence>